<evidence type="ECO:0000313" key="2">
    <source>
        <dbReference type="RefSeq" id="XP_026678573.1"/>
    </source>
</evidence>
<accession>A0A3Q0IV95</accession>
<dbReference type="PaxDb" id="121845-A0A3Q0IV95"/>
<dbReference type="AlphaFoldDB" id="A0A3Q0IV95"/>
<dbReference type="Proteomes" id="UP000079169">
    <property type="component" value="Unplaced"/>
</dbReference>
<dbReference type="RefSeq" id="XP_026678573.1">
    <property type="nucleotide sequence ID" value="XM_026822772.1"/>
</dbReference>
<sequence>MEDDLGNLIEEPNLANKFEPLRCPCSDENDAMTSMLEQTFRMVILKNNTLVSCCHETAMQWEITENTVQLVRCVIKPGSSWLITNLISLENGTHFLICQADGALSKISLHSIDVHAAIYELILNHLTVEVIPLSLDHFLDLQQSDLCVYSMKKPGHCMPVNMMDRGYLCMKKLPGVDNMVILLYEQYLDLWSITDQVCSVVHHYEFQTVHPAVDMEIIDSTKIIIMSEQSGLQAETLLCIRHLEVVSETPIPDKIEGDFVSPFSNSTVITLTPGHDRMGQYVENYMIHSLVKNKSCKFAVGLYADERYALFCHMFPSTLQIIVFTTHAKFFKCKISQDLVSQIKYAELRKNARILAQAHRTLTSGFRFVPVEICLKIISLTDLSIPEEKARRIAALYFSEPNYECFDEVKYI</sequence>
<evidence type="ECO:0000313" key="1">
    <source>
        <dbReference type="Proteomes" id="UP000079169"/>
    </source>
</evidence>
<keyword evidence="1" id="KW-1185">Reference proteome</keyword>
<name>A0A3Q0IV95_DIACI</name>
<proteinExistence type="predicted"/>
<reference evidence="2" key="1">
    <citation type="submission" date="2025-08" db="UniProtKB">
        <authorList>
            <consortium name="RefSeq"/>
        </authorList>
    </citation>
    <scope>IDENTIFICATION</scope>
</reference>
<gene>
    <name evidence="2" type="primary">LOC108252247</name>
</gene>
<protein>
    <submittedName>
        <fullName evidence="2">Uncharacterized protein LOC108252247</fullName>
    </submittedName>
</protein>
<dbReference type="GeneID" id="108252247"/>
<organism evidence="1 2">
    <name type="scientific">Diaphorina citri</name>
    <name type="common">Asian citrus psyllid</name>
    <dbReference type="NCBI Taxonomy" id="121845"/>
    <lineage>
        <taxon>Eukaryota</taxon>
        <taxon>Metazoa</taxon>
        <taxon>Ecdysozoa</taxon>
        <taxon>Arthropoda</taxon>
        <taxon>Hexapoda</taxon>
        <taxon>Insecta</taxon>
        <taxon>Pterygota</taxon>
        <taxon>Neoptera</taxon>
        <taxon>Paraneoptera</taxon>
        <taxon>Hemiptera</taxon>
        <taxon>Sternorrhyncha</taxon>
        <taxon>Psylloidea</taxon>
        <taxon>Psyllidae</taxon>
        <taxon>Diaphorininae</taxon>
        <taxon>Diaphorina</taxon>
    </lineage>
</organism>
<dbReference type="KEGG" id="dci:108252247"/>